<gene>
    <name evidence="2" type="ORF">M9Y10_020731</name>
</gene>
<keyword evidence="1" id="KW-0812">Transmembrane</keyword>
<name>A0ABR2HEF0_9EUKA</name>
<evidence type="ECO:0000313" key="3">
    <source>
        <dbReference type="Proteomes" id="UP001470230"/>
    </source>
</evidence>
<reference evidence="2 3" key="1">
    <citation type="submission" date="2024-04" db="EMBL/GenBank/DDBJ databases">
        <title>Tritrichomonas musculus Genome.</title>
        <authorList>
            <person name="Alves-Ferreira E."/>
            <person name="Grigg M."/>
            <person name="Lorenzi H."/>
            <person name="Galac M."/>
        </authorList>
    </citation>
    <scope>NUCLEOTIDE SEQUENCE [LARGE SCALE GENOMIC DNA]</scope>
    <source>
        <strain evidence="2 3">EAF2021</strain>
    </source>
</reference>
<evidence type="ECO:0000256" key="1">
    <source>
        <dbReference type="SAM" id="Phobius"/>
    </source>
</evidence>
<dbReference type="EMBL" id="JAPFFF010000030">
    <property type="protein sequence ID" value="KAK8845809.1"/>
    <property type="molecule type" value="Genomic_DNA"/>
</dbReference>
<dbReference type="PRINTS" id="PR00190">
    <property type="entry name" value="ACTIN"/>
</dbReference>
<dbReference type="Pfam" id="PF00022">
    <property type="entry name" value="Actin"/>
    <property type="match status" value="1"/>
</dbReference>
<comment type="caution">
    <text evidence="2">The sequence shown here is derived from an EMBL/GenBank/DDBJ whole genome shotgun (WGS) entry which is preliminary data.</text>
</comment>
<feature type="transmembrane region" description="Helical" evidence="1">
    <location>
        <begin position="20"/>
        <end position="37"/>
    </location>
</feature>
<evidence type="ECO:0000313" key="2">
    <source>
        <dbReference type="EMBL" id="KAK8845809.1"/>
    </source>
</evidence>
<dbReference type="InterPro" id="IPR004000">
    <property type="entry name" value="Actin"/>
</dbReference>
<dbReference type="SUPFAM" id="SSF53067">
    <property type="entry name" value="Actin-like ATPase domain"/>
    <property type="match status" value="1"/>
</dbReference>
<accession>A0ABR2HEF0</accession>
<dbReference type="Gene3D" id="3.30.420.40">
    <property type="match status" value="1"/>
</dbReference>
<protein>
    <submittedName>
        <fullName evidence="2">Uncharacterized protein</fullName>
    </submittedName>
</protein>
<keyword evidence="3" id="KW-1185">Reference proteome</keyword>
<organism evidence="2 3">
    <name type="scientific">Tritrichomonas musculus</name>
    <dbReference type="NCBI Taxonomy" id="1915356"/>
    <lineage>
        <taxon>Eukaryota</taxon>
        <taxon>Metamonada</taxon>
        <taxon>Parabasalia</taxon>
        <taxon>Tritrichomonadida</taxon>
        <taxon>Tritrichomonadidae</taxon>
        <taxon>Tritrichomonas</taxon>
    </lineage>
</organism>
<sequence length="137" mass="15625">MSLLWKVLSDAKIDPPIQAAYFLPGCAIIFIFVWTLFDMLKAGFARDEAPRSVFPSIAGHYRCGSPFHGGKNKDTLIGDEALVKAFALYLKNPIESGMVTDRDYMEKIWYHTFYNELRVDPAEHPLNRGFKRQPSKP</sequence>
<dbReference type="InterPro" id="IPR043129">
    <property type="entry name" value="ATPase_NBD"/>
</dbReference>
<proteinExistence type="predicted"/>
<dbReference type="PANTHER" id="PTHR11937">
    <property type="entry name" value="ACTIN"/>
    <property type="match status" value="1"/>
</dbReference>
<keyword evidence="1" id="KW-1133">Transmembrane helix</keyword>
<dbReference type="Proteomes" id="UP001470230">
    <property type="component" value="Unassembled WGS sequence"/>
</dbReference>
<keyword evidence="1" id="KW-0472">Membrane</keyword>